<reference evidence="1" key="1">
    <citation type="journal article" date="2022" name="Plant J.">
        <title>Strategies of tolerance reflected in two North American maple genomes.</title>
        <authorList>
            <person name="McEvoy S.L."/>
            <person name="Sezen U.U."/>
            <person name="Trouern-Trend A."/>
            <person name="McMahon S.M."/>
            <person name="Schaberg P.G."/>
            <person name="Yang J."/>
            <person name="Wegrzyn J.L."/>
            <person name="Swenson N.G."/>
        </authorList>
    </citation>
    <scope>NUCLEOTIDE SEQUENCE</scope>
    <source>
        <strain evidence="1">NS2018</strain>
    </source>
</reference>
<name>A0AA39S4I2_ACESA</name>
<keyword evidence="2" id="KW-1185">Reference proteome</keyword>
<comment type="caution">
    <text evidence="1">The sequence shown here is derived from an EMBL/GenBank/DDBJ whole genome shotgun (WGS) entry which is preliminary data.</text>
</comment>
<dbReference type="PANTHER" id="PTHR31722">
    <property type="entry name" value="OS06G0675200 PROTEIN"/>
    <property type="match status" value="1"/>
</dbReference>
<dbReference type="EMBL" id="JAUESC010000384">
    <property type="protein sequence ID" value="KAK0581954.1"/>
    <property type="molecule type" value="Genomic_DNA"/>
</dbReference>
<evidence type="ECO:0000313" key="2">
    <source>
        <dbReference type="Proteomes" id="UP001168877"/>
    </source>
</evidence>
<organism evidence="1 2">
    <name type="scientific">Acer saccharum</name>
    <name type="common">Sugar maple</name>
    <dbReference type="NCBI Taxonomy" id="4024"/>
    <lineage>
        <taxon>Eukaryota</taxon>
        <taxon>Viridiplantae</taxon>
        <taxon>Streptophyta</taxon>
        <taxon>Embryophyta</taxon>
        <taxon>Tracheophyta</taxon>
        <taxon>Spermatophyta</taxon>
        <taxon>Magnoliopsida</taxon>
        <taxon>eudicotyledons</taxon>
        <taxon>Gunneridae</taxon>
        <taxon>Pentapetalae</taxon>
        <taxon>rosids</taxon>
        <taxon>malvids</taxon>
        <taxon>Sapindales</taxon>
        <taxon>Sapindaceae</taxon>
        <taxon>Hippocastanoideae</taxon>
        <taxon>Acereae</taxon>
        <taxon>Acer</taxon>
    </lineage>
</organism>
<protein>
    <submittedName>
        <fullName evidence="1">Uncharacterized protein</fullName>
    </submittedName>
</protein>
<accession>A0AA39S4I2</accession>
<dbReference type="PANTHER" id="PTHR31722:SF71">
    <property type="entry name" value="GENOME ASSEMBLY, CHROMOSOME: A05"/>
    <property type="match status" value="1"/>
</dbReference>
<dbReference type="AlphaFoldDB" id="A0AA39S4I2"/>
<gene>
    <name evidence="1" type="ORF">LWI29_019914</name>
</gene>
<sequence>MACLNMYNNEHSMDPRISFSNDFADTQQHQQAVKQESNNYREAPVSSDFEFSVRNFNLIPADEIFFKGMLVPLKENSSTHLRKMTLREELLVDDESDKAALPRMMIPKGSGWWKERLGLKKAHINISKKSDRNDGVVLADIVEEKTSVFVHDEEPVANTIQELLLNCGNAGI</sequence>
<dbReference type="Proteomes" id="UP001168877">
    <property type="component" value="Unassembled WGS sequence"/>
</dbReference>
<evidence type="ECO:0000313" key="1">
    <source>
        <dbReference type="EMBL" id="KAK0581954.1"/>
    </source>
</evidence>
<proteinExistence type="predicted"/>
<reference evidence="1" key="2">
    <citation type="submission" date="2023-06" db="EMBL/GenBank/DDBJ databases">
        <authorList>
            <person name="Swenson N.G."/>
            <person name="Wegrzyn J.L."/>
            <person name="Mcevoy S.L."/>
        </authorList>
    </citation>
    <scope>NUCLEOTIDE SEQUENCE</scope>
    <source>
        <strain evidence="1">NS2018</strain>
        <tissue evidence="1">Leaf</tissue>
    </source>
</reference>